<reference evidence="9 10" key="1">
    <citation type="submission" date="2021-07" db="EMBL/GenBank/DDBJ databases">
        <title>Mesonia aestuariivivens sp. nov., isolated from a tidal flat.</title>
        <authorList>
            <person name="Kim Y.-O."/>
            <person name="Yoon J.-H."/>
        </authorList>
    </citation>
    <scope>NUCLEOTIDE SEQUENCE [LARGE SCALE GENOMIC DNA]</scope>
    <source>
        <strain evidence="9 10">JHPTF-M18</strain>
    </source>
</reference>
<dbReference type="PANTHER" id="PTHR30619:SF1">
    <property type="entry name" value="RECOMBINATION PROTEIN 2"/>
    <property type="match status" value="1"/>
</dbReference>
<proteinExistence type="predicted"/>
<evidence type="ECO:0000256" key="5">
    <source>
        <dbReference type="ARBA" id="ARBA00023136"/>
    </source>
</evidence>
<dbReference type="NCBIfam" id="TIGR00360">
    <property type="entry name" value="ComEC_N-term"/>
    <property type="match status" value="1"/>
</dbReference>
<feature type="transmembrane region" description="Helical" evidence="6">
    <location>
        <begin position="6"/>
        <end position="26"/>
    </location>
</feature>
<keyword evidence="10" id="KW-1185">Reference proteome</keyword>
<dbReference type="Proteomes" id="UP000719267">
    <property type="component" value="Unassembled WGS sequence"/>
</dbReference>
<evidence type="ECO:0000256" key="4">
    <source>
        <dbReference type="ARBA" id="ARBA00022989"/>
    </source>
</evidence>
<evidence type="ECO:0000259" key="7">
    <source>
        <dbReference type="Pfam" id="PF03772"/>
    </source>
</evidence>
<feature type="transmembrane region" description="Helical" evidence="6">
    <location>
        <begin position="506"/>
        <end position="526"/>
    </location>
</feature>
<dbReference type="InterPro" id="IPR025405">
    <property type="entry name" value="DUF4131"/>
</dbReference>
<evidence type="ECO:0000313" key="10">
    <source>
        <dbReference type="Proteomes" id="UP000719267"/>
    </source>
</evidence>
<feature type="domain" description="ComEC/Rec2-related protein" evidence="7">
    <location>
        <begin position="232"/>
        <end position="499"/>
    </location>
</feature>
<evidence type="ECO:0000256" key="2">
    <source>
        <dbReference type="ARBA" id="ARBA00022475"/>
    </source>
</evidence>
<feature type="transmembrane region" description="Helical" evidence="6">
    <location>
        <begin position="248"/>
        <end position="274"/>
    </location>
</feature>
<keyword evidence="5 6" id="KW-0472">Membrane</keyword>
<dbReference type="InterPro" id="IPR052159">
    <property type="entry name" value="Competence_DNA_uptake"/>
</dbReference>
<evidence type="ECO:0000259" key="8">
    <source>
        <dbReference type="Pfam" id="PF13567"/>
    </source>
</evidence>
<dbReference type="InterPro" id="IPR004477">
    <property type="entry name" value="ComEC_N"/>
</dbReference>
<feature type="transmembrane region" description="Helical" evidence="6">
    <location>
        <begin position="480"/>
        <end position="499"/>
    </location>
</feature>
<dbReference type="EMBL" id="JAHWDF010000001">
    <property type="protein sequence ID" value="MBW2960440.1"/>
    <property type="molecule type" value="Genomic_DNA"/>
</dbReference>
<feature type="transmembrane region" description="Helical" evidence="6">
    <location>
        <begin position="331"/>
        <end position="351"/>
    </location>
</feature>
<evidence type="ECO:0000256" key="3">
    <source>
        <dbReference type="ARBA" id="ARBA00022692"/>
    </source>
</evidence>
<dbReference type="RefSeq" id="WP_219038722.1">
    <property type="nucleotide sequence ID" value="NZ_JAHWDF010000001.1"/>
</dbReference>
<dbReference type="Pfam" id="PF03772">
    <property type="entry name" value="Competence"/>
    <property type="match status" value="1"/>
</dbReference>
<feature type="transmembrane region" description="Helical" evidence="6">
    <location>
        <begin position="414"/>
        <end position="438"/>
    </location>
</feature>
<evidence type="ECO:0000256" key="1">
    <source>
        <dbReference type="ARBA" id="ARBA00004651"/>
    </source>
</evidence>
<dbReference type="PANTHER" id="PTHR30619">
    <property type="entry name" value="DNA INTERNALIZATION/COMPETENCE PROTEIN COMEC/REC2"/>
    <property type="match status" value="1"/>
</dbReference>
<evidence type="ECO:0000256" key="6">
    <source>
        <dbReference type="SAM" id="Phobius"/>
    </source>
</evidence>
<sequence>MKLVNHPILFITPLFILGIVLGFQFLVPLKYTLGLLWLILFLFFTNYYYSKSKLFFSPFHTLLVGFTMLTIGFTIAQLQRVENKKQHYIHQNLKEELLIEGVITDKLKPNRYYFNYLLDVKTLQKKPTEGKVLLSIKKDSTQKGLAIGSSIILKEKLNDVFAPLNPHQFNYQLYLKKQQVFKQVSTEINEVNISENEGFYFKKTAEKFRRQILESLHQSGFTKNQINLTAALLLGQRKELSKDIYHDFTAAGVVHILAVSGLHVGILLIILNVLFTPLKKLKAGKWIAYGLSVICIWAFALIVGCSPSVIRAALMFSFLNAGLIFNRKGSTFNMLCLSALVMLIYDAYLIFSVGFQMSYLAVLGIISFQPLLKNKFYIKNWLGRKSIDLILVSFCAQLGVLPLSIFYFHQFPAMFLIANLLILSWLFILLSLGIIAIIASSLQLEIPLIYEGYAMCLDLLLWIIHKIASMDGLLLENIFFTKKMMLSLYLFILLVFLVIKYYKKTFIYAVLLSMLNFQFFFIYEFYRIYKIDKFYILHQNRKTLLAEKENYQLNIYCNDSLHGYSLNTIDNFKTELAIKQAKQFPIKNIYAITENKKLLVIDSLGIYKLPKNVKVNYILLSNSPKINLEHVIEELNPDQVIADGNNYRSYVQRWRKTCVKKKLPLHYTGEKGAFIIDR</sequence>
<accession>A0ABS6VXY1</accession>
<organism evidence="9 10">
    <name type="scientific">Mesonia aestuariivivens</name>
    <dbReference type="NCBI Taxonomy" id="2796128"/>
    <lineage>
        <taxon>Bacteria</taxon>
        <taxon>Pseudomonadati</taxon>
        <taxon>Bacteroidota</taxon>
        <taxon>Flavobacteriia</taxon>
        <taxon>Flavobacteriales</taxon>
        <taxon>Flavobacteriaceae</taxon>
        <taxon>Mesonia</taxon>
    </lineage>
</organism>
<feature type="transmembrane region" description="Helical" evidence="6">
    <location>
        <begin position="357"/>
        <end position="377"/>
    </location>
</feature>
<dbReference type="Pfam" id="PF13567">
    <property type="entry name" value="DUF4131"/>
    <property type="match status" value="1"/>
</dbReference>
<feature type="transmembrane region" description="Helical" evidence="6">
    <location>
        <begin position="33"/>
        <end position="49"/>
    </location>
</feature>
<protein>
    <submittedName>
        <fullName evidence="9">ComEC family competence protein</fullName>
    </submittedName>
</protein>
<gene>
    <name evidence="9" type="ORF">KW502_01330</name>
</gene>
<comment type="caution">
    <text evidence="9">The sequence shown here is derived from an EMBL/GenBank/DDBJ whole genome shotgun (WGS) entry which is preliminary data.</text>
</comment>
<feature type="transmembrane region" description="Helical" evidence="6">
    <location>
        <begin position="286"/>
        <end position="310"/>
    </location>
</feature>
<feature type="transmembrane region" description="Helical" evidence="6">
    <location>
        <begin position="389"/>
        <end position="408"/>
    </location>
</feature>
<keyword evidence="4 6" id="KW-1133">Transmembrane helix</keyword>
<feature type="domain" description="DUF4131" evidence="8">
    <location>
        <begin position="33"/>
        <end position="187"/>
    </location>
</feature>
<feature type="transmembrane region" description="Helical" evidence="6">
    <location>
        <begin position="55"/>
        <end position="76"/>
    </location>
</feature>
<keyword evidence="2" id="KW-1003">Cell membrane</keyword>
<name>A0ABS6VXY1_9FLAO</name>
<comment type="subcellular location">
    <subcellularLocation>
        <location evidence="1">Cell membrane</location>
        <topology evidence="1">Multi-pass membrane protein</topology>
    </subcellularLocation>
</comment>
<evidence type="ECO:0000313" key="9">
    <source>
        <dbReference type="EMBL" id="MBW2960440.1"/>
    </source>
</evidence>
<keyword evidence="3 6" id="KW-0812">Transmembrane</keyword>